<dbReference type="InterPro" id="IPR002104">
    <property type="entry name" value="Integrase_catalytic"/>
</dbReference>
<dbReference type="PANTHER" id="PTHR30349:SF64">
    <property type="entry name" value="PROPHAGE INTEGRASE INTD-RELATED"/>
    <property type="match status" value="1"/>
</dbReference>
<dbReference type="EMBL" id="JBEWLY010000019">
    <property type="protein sequence ID" value="MET1756389.1"/>
    <property type="molecule type" value="Genomic_DNA"/>
</dbReference>
<dbReference type="InterPro" id="IPR050090">
    <property type="entry name" value="Tyrosine_recombinase_XerCD"/>
</dbReference>
<evidence type="ECO:0000313" key="5">
    <source>
        <dbReference type="Proteomes" id="UP001548713"/>
    </source>
</evidence>
<organism evidence="4 5">
    <name type="scientific">Novosphingobium kalidii</name>
    <dbReference type="NCBI Taxonomy" id="3230299"/>
    <lineage>
        <taxon>Bacteria</taxon>
        <taxon>Pseudomonadati</taxon>
        <taxon>Pseudomonadota</taxon>
        <taxon>Alphaproteobacteria</taxon>
        <taxon>Sphingomonadales</taxon>
        <taxon>Sphingomonadaceae</taxon>
        <taxon>Novosphingobium</taxon>
    </lineage>
</organism>
<protein>
    <submittedName>
        <fullName evidence="4">Tyrosine-type recombinase/integrase</fullName>
    </submittedName>
</protein>
<dbReference type="PANTHER" id="PTHR30349">
    <property type="entry name" value="PHAGE INTEGRASE-RELATED"/>
    <property type="match status" value="1"/>
</dbReference>
<keyword evidence="1" id="KW-0229">DNA integration</keyword>
<dbReference type="InterPro" id="IPR011010">
    <property type="entry name" value="DNA_brk_join_enz"/>
</dbReference>
<keyword evidence="5" id="KW-1185">Reference proteome</keyword>
<evidence type="ECO:0000256" key="1">
    <source>
        <dbReference type="ARBA" id="ARBA00022908"/>
    </source>
</evidence>
<dbReference type="Gene3D" id="1.10.443.10">
    <property type="entry name" value="Intergrase catalytic core"/>
    <property type="match status" value="1"/>
</dbReference>
<evidence type="ECO:0000256" key="2">
    <source>
        <dbReference type="ARBA" id="ARBA00023172"/>
    </source>
</evidence>
<proteinExistence type="predicted"/>
<accession>A0ABV2D3E2</accession>
<sequence length="82" mass="9000">MHRAVCEAAEAAGIRKRVSPHTLRHSFATHLLEQDVDIRVIQVLLGHSKLETTALYTKVATCTIHAVTGPLDRLMALMQGQA</sequence>
<dbReference type="RefSeq" id="WP_353984876.1">
    <property type="nucleotide sequence ID" value="NZ_JBEWLY010000019.1"/>
</dbReference>
<dbReference type="Pfam" id="PF00589">
    <property type="entry name" value="Phage_integrase"/>
    <property type="match status" value="1"/>
</dbReference>
<gene>
    <name evidence="4" type="ORF">ABVV53_13120</name>
</gene>
<evidence type="ECO:0000259" key="3">
    <source>
        <dbReference type="PROSITE" id="PS51898"/>
    </source>
</evidence>
<name>A0ABV2D3E2_9SPHN</name>
<keyword evidence="2" id="KW-0233">DNA recombination</keyword>
<comment type="caution">
    <text evidence="4">The sequence shown here is derived from an EMBL/GenBank/DDBJ whole genome shotgun (WGS) entry which is preliminary data.</text>
</comment>
<reference evidence="4 5" key="1">
    <citation type="submission" date="2024-07" db="EMBL/GenBank/DDBJ databases">
        <title>Novosphingobium kalidii RD2P27.</title>
        <authorList>
            <person name="Sun J.-Q."/>
        </authorList>
    </citation>
    <scope>NUCLEOTIDE SEQUENCE [LARGE SCALE GENOMIC DNA]</scope>
    <source>
        <strain evidence="4 5">RD2P27</strain>
    </source>
</reference>
<dbReference type="Proteomes" id="UP001548713">
    <property type="component" value="Unassembled WGS sequence"/>
</dbReference>
<dbReference type="PROSITE" id="PS51898">
    <property type="entry name" value="TYR_RECOMBINASE"/>
    <property type="match status" value="1"/>
</dbReference>
<dbReference type="InterPro" id="IPR013762">
    <property type="entry name" value="Integrase-like_cat_sf"/>
</dbReference>
<feature type="domain" description="Tyr recombinase" evidence="3">
    <location>
        <begin position="1"/>
        <end position="69"/>
    </location>
</feature>
<dbReference type="SUPFAM" id="SSF56349">
    <property type="entry name" value="DNA breaking-rejoining enzymes"/>
    <property type="match status" value="1"/>
</dbReference>
<evidence type="ECO:0000313" key="4">
    <source>
        <dbReference type="EMBL" id="MET1756389.1"/>
    </source>
</evidence>